<feature type="transmembrane region" description="Helical" evidence="2">
    <location>
        <begin position="234"/>
        <end position="261"/>
    </location>
</feature>
<keyword evidence="4" id="KW-1185">Reference proteome</keyword>
<dbReference type="InterPro" id="IPR045931">
    <property type="entry name" value="DUF6350"/>
</dbReference>
<feature type="transmembrane region" description="Helical" evidence="2">
    <location>
        <begin position="296"/>
        <end position="320"/>
    </location>
</feature>
<keyword evidence="2" id="KW-0812">Transmembrane</keyword>
<dbReference type="Proteomes" id="UP000316096">
    <property type="component" value="Unassembled WGS sequence"/>
</dbReference>
<feature type="transmembrane region" description="Helical" evidence="2">
    <location>
        <begin position="190"/>
        <end position="213"/>
    </location>
</feature>
<organism evidence="3 4">
    <name type="scientific">Actinoallomurus bryophytorum</name>
    <dbReference type="NCBI Taxonomy" id="1490222"/>
    <lineage>
        <taxon>Bacteria</taxon>
        <taxon>Bacillati</taxon>
        <taxon>Actinomycetota</taxon>
        <taxon>Actinomycetes</taxon>
        <taxon>Streptosporangiales</taxon>
        <taxon>Thermomonosporaceae</taxon>
        <taxon>Actinoallomurus</taxon>
    </lineage>
</organism>
<accession>A0A543CM64</accession>
<proteinExistence type="predicted"/>
<protein>
    <submittedName>
        <fullName evidence="3">Uncharacterized protein</fullName>
    </submittedName>
</protein>
<name>A0A543CM64_9ACTN</name>
<dbReference type="AlphaFoldDB" id="A0A543CM64"/>
<comment type="caution">
    <text evidence="3">The sequence shown here is derived from an EMBL/GenBank/DDBJ whole genome shotgun (WGS) entry which is preliminary data.</text>
</comment>
<gene>
    <name evidence="3" type="ORF">FB559_3816</name>
</gene>
<dbReference type="Pfam" id="PF19877">
    <property type="entry name" value="DUF6350"/>
    <property type="match status" value="1"/>
</dbReference>
<feature type="transmembrane region" description="Helical" evidence="2">
    <location>
        <begin position="340"/>
        <end position="361"/>
    </location>
</feature>
<feature type="transmembrane region" description="Helical" evidence="2">
    <location>
        <begin position="60"/>
        <end position="85"/>
    </location>
</feature>
<dbReference type="EMBL" id="VFOZ01000001">
    <property type="protein sequence ID" value="TQL98196.1"/>
    <property type="molecule type" value="Genomic_DNA"/>
</dbReference>
<dbReference type="RefSeq" id="WP_221640075.1">
    <property type="nucleotide sequence ID" value="NZ_VFOZ01000001.1"/>
</dbReference>
<feature type="region of interest" description="Disordered" evidence="1">
    <location>
        <begin position="1"/>
        <end position="48"/>
    </location>
</feature>
<feature type="compositionally biased region" description="Basic residues" evidence="1">
    <location>
        <begin position="507"/>
        <end position="517"/>
    </location>
</feature>
<feature type="transmembrane region" description="Helical" evidence="2">
    <location>
        <begin position="154"/>
        <end position="178"/>
    </location>
</feature>
<feature type="transmembrane region" description="Helical" evidence="2">
    <location>
        <begin position="267"/>
        <end position="289"/>
    </location>
</feature>
<feature type="transmembrane region" description="Helical" evidence="2">
    <location>
        <begin position="373"/>
        <end position="393"/>
    </location>
</feature>
<keyword evidence="2" id="KW-1133">Transmembrane helix</keyword>
<feature type="transmembrane region" description="Helical" evidence="2">
    <location>
        <begin position="413"/>
        <end position="432"/>
    </location>
</feature>
<keyword evidence="2" id="KW-0472">Membrane</keyword>
<evidence type="ECO:0000256" key="1">
    <source>
        <dbReference type="SAM" id="MobiDB-lite"/>
    </source>
</evidence>
<feature type="compositionally biased region" description="Basic and acidic residues" evidence="1">
    <location>
        <begin position="1"/>
        <end position="47"/>
    </location>
</feature>
<evidence type="ECO:0000313" key="3">
    <source>
        <dbReference type="EMBL" id="TQL98196.1"/>
    </source>
</evidence>
<evidence type="ECO:0000256" key="2">
    <source>
        <dbReference type="SAM" id="Phobius"/>
    </source>
</evidence>
<sequence length="517" mass="52884">MSPERNGRPSEGRTRGVDKKPAGARRGERPRPPEDAATRDGDDRTEAASDAVRPLAVSGIVAAIWCAGLGLTTLTTITLIGWIAAPRTPLGTGLPGVFRTAVNFWLVSHHAGFSVPHGRVGLLPLGLAVLPGALLFRGGGWITRTGRVRGRYRIGVVHAALALAVPYAVLAGLLALLARSTVVTPSAWQALLACFLLALVAGGLGAARALVASTTDRSPWVAMLMLLPHRARSVAAGVTGATAVLLGSGLLIFLVSLLFHISDMANIYGVLGPGVVGGILLSIVALAYLPNAAIWAVSYAVGPGFAVGAGTSVAPSGVFVGMIPAFPPFAALPSPGPAPLVSLLALVVPFAAGVVGGVLTVRALPTPVTEAAPLWGFVCGVLTGGVVAFLAALSGGPVGGQRMAVMGPSAWQTGLMAALEVGVSAAIAAWAANWRLLRRAPSAEAVPAEEPAKIADRVEFEDPEPVLATVEMQPRLPDGVTPIGEKPGLPGVPRPRTETEPGSVSPLRKRPPRDRPL</sequence>
<feature type="transmembrane region" description="Helical" evidence="2">
    <location>
        <begin position="122"/>
        <end position="142"/>
    </location>
</feature>
<reference evidence="3 4" key="1">
    <citation type="submission" date="2019-06" db="EMBL/GenBank/DDBJ databases">
        <title>Sequencing the genomes of 1000 actinobacteria strains.</title>
        <authorList>
            <person name="Klenk H.-P."/>
        </authorList>
    </citation>
    <scope>NUCLEOTIDE SEQUENCE [LARGE SCALE GENOMIC DNA]</scope>
    <source>
        <strain evidence="3 4">DSM 102200</strain>
    </source>
</reference>
<feature type="region of interest" description="Disordered" evidence="1">
    <location>
        <begin position="470"/>
        <end position="517"/>
    </location>
</feature>
<evidence type="ECO:0000313" key="4">
    <source>
        <dbReference type="Proteomes" id="UP000316096"/>
    </source>
</evidence>